<dbReference type="InterPro" id="IPR001296">
    <property type="entry name" value="Glyco_trans_1"/>
</dbReference>
<evidence type="ECO:0000313" key="2">
    <source>
        <dbReference type="EMBL" id="QQN57018.1"/>
    </source>
</evidence>
<dbReference type="RefSeq" id="WP_059333922.1">
    <property type="nucleotide sequence ID" value="NZ_CBCSDR010000007.1"/>
</dbReference>
<dbReference type="SUPFAM" id="SSF53756">
    <property type="entry name" value="UDP-Glycosyltransferase/glycogen phosphorylase"/>
    <property type="match status" value="1"/>
</dbReference>
<keyword evidence="3" id="KW-1185">Reference proteome</keyword>
<organism evidence="2 3">
    <name type="scientific">Elizabethkingia bruuniana</name>
    <dbReference type="NCBI Taxonomy" id="1756149"/>
    <lineage>
        <taxon>Bacteria</taxon>
        <taxon>Pseudomonadati</taxon>
        <taxon>Bacteroidota</taxon>
        <taxon>Flavobacteriia</taxon>
        <taxon>Flavobacteriales</taxon>
        <taxon>Weeksellaceae</taxon>
        <taxon>Elizabethkingia</taxon>
    </lineage>
</organism>
<sequence>MNLKHKKILILSTGDVNGAYEAMYKIACILKSMNHDVVLCVKNKTKTDDFIIEYNNTKTVSRIRRIFFHTIQSILYKVKLKQVLLIDSKYGFFSKDEKSENINADHLIKKIGFIPEFIFTGMTIDFLNSTDLLNIYNKTGAEVYNITVDMNHFTGGCHFSWGCEGYIYGCSDTCPAILNEDQKLLAKQNFDIKYKNAQKANFKVIAGSGLTLEQAEMSKIYKNQDIIYNVNSLIDTELLSPRNRKVAKQIFNFEKDKFYILSGAQNMNDLRKGFKYLLEALSILEATIRSEDLEKIVIVVVSNEVSNEFEKLKFKKHKINYIKDYRLLSLLYQATDLYVNSSIEDSGPMMVSEALACGTPVVGFDTGVITNMVIDDYNGYKIPMANSHKLAEGILKILKLNTEQYQMFSDNAVKQVKEYSSFEYAKEIFSKILN</sequence>
<dbReference type="Proteomes" id="UP000595426">
    <property type="component" value="Chromosome"/>
</dbReference>
<name>A0A7T7UVK1_9FLAO</name>
<dbReference type="PANTHER" id="PTHR12526:SF637">
    <property type="entry name" value="GLYCOSYLTRANSFERASE EPSF-RELATED"/>
    <property type="match status" value="1"/>
</dbReference>
<dbReference type="PANTHER" id="PTHR12526">
    <property type="entry name" value="GLYCOSYLTRANSFERASE"/>
    <property type="match status" value="1"/>
</dbReference>
<dbReference type="Pfam" id="PF00534">
    <property type="entry name" value="Glycos_transf_1"/>
    <property type="match status" value="1"/>
</dbReference>
<evidence type="ECO:0000313" key="3">
    <source>
        <dbReference type="Proteomes" id="UP000595426"/>
    </source>
</evidence>
<feature type="domain" description="Glycosyl transferase family 1" evidence="1">
    <location>
        <begin position="248"/>
        <end position="414"/>
    </location>
</feature>
<protein>
    <submittedName>
        <fullName evidence="2">Glycosyltransferase</fullName>
    </submittedName>
</protein>
<reference evidence="2 3" key="1">
    <citation type="submission" date="2020-12" db="EMBL/GenBank/DDBJ databases">
        <title>FDA dAtabase for Regulatory Grade micrObial Sequences (FDA-ARGOS): Supporting development and validation of Infectious Disease Dx tests.</title>
        <authorList>
            <person name="Kerrigan L."/>
            <person name="Long C."/>
            <person name="Tallon L."/>
            <person name="Sadzewicz L."/>
            <person name="Zhao X."/>
            <person name="Boylan J."/>
            <person name="Ott S."/>
            <person name="Bowen H."/>
            <person name="Vavikolanu K."/>
            <person name="Mehta A."/>
            <person name="Aluvathingal J."/>
            <person name="Nadendla S."/>
            <person name="Yan Y."/>
            <person name="Sichtig H."/>
        </authorList>
    </citation>
    <scope>NUCLEOTIDE SEQUENCE [LARGE SCALE GENOMIC DNA]</scope>
    <source>
        <strain evidence="2 3">FDAARGOS_1031</strain>
    </source>
</reference>
<dbReference type="EMBL" id="CP067018">
    <property type="protein sequence ID" value="QQN57018.1"/>
    <property type="molecule type" value="Genomic_DNA"/>
</dbReference>
<dbReference type="GO" id="GO:0016757">
    <property type="term" value="F:glycosyltransferase activity"/>
    <property type="evidence" value="ECO:0007669"/>
    <property type="project" value="InterPro"/>
</dbReference>
<keyword evidence="2" id="KW-0808">Transferase</keyword>
<gene>
    <name evidence="2" type="ORF">I6H88_11145</name>
</gene>
<dbReference type="KEGG" id="egm:AYC65_00655"/>
<dbReference type="AlphaFoldDB" id="A0A7T7UVK1"/>
<dbReference type="OrthoDB" id="9768685at2"/>
<evidence type="ECO:0000259" key="1">
    <source>
        <dbReference type="Pfam" id="PF00534"/>
    </source>
</evidence>
<dbReference type="GeneID" id="93131390"/>
<accession>A0A7T7UVK1</accession>
<proteinExistence type="predicted"/>
<dbReference type="Gene3D" id="3.40.50.2000">
    <property type="entry name" value="Glycogen Phosphorylase B"/>
    <property type="match status" value="2"/>
</dbReference>